<dbReference type="EMBL" id="AP014968">
    <property type="protein sequence ID" value="BAT15601.1"/>
    <property type="molecule type" value="Genomic_DNA"/>
</dbReference>
<dbReference type="Proteomes" id="UP000059680">
    <property type="component" value="Chromosome 12"/>
</dbReference>
<evidence type="ECO:0000313" key="3">
    <source>
        <dbReference type="Proteomes" id="UP000059680"/>
    </source>
</evidence>
<reference evidence="2 3" key="2">
    <citation type="journal article" date="2013" name="Plant Cell Physiol.">
        <title>Rice Annotation Project Database (RAP-DB): an integrative and interactive database for rice genomics.</title>
        <authorList>
            <person name="Sakai H."/>
            <person name="Lee S.S."/>
            <person name="Tanaka T."/>
            <person name="Numa H."/>
            <person name="Kim J."/>
            <person name="Kawahara Y."/>
            <person name="Wakimoto H."/>
            <person name="Yang C.C."/>
            <person name="Iwamoto M."/>
            <person name="Abe T."/>
            <person name="Yamada Y."/>
            <person name="Muto A."/>
            <person name="Inokuchi H."/>
            <person name="Ikemura T."/>
            <person name="Matsumoto T."/>
            <person name="Sasaki T."/>
            <person name="Itoh T."/>
        </authorList>
    </citation>
    <scope>NUCLEOTIDE SEQUENCE [LARGE SCALE GENOMIC DNA]</scope>
    <source>
        <strain evidence="3">cv. Nipponbare</strain>
    </source>
</reference>
<evidence type="ECO:0000256" key="1">
    <source>
        <dbReference type="SAM" id="MobiDB-lite"/>
    </source>
</evidence>
<reference evidence="3" key="1">
    <citation type="journal article" date="2005" name="Nature">
        <title>The map-based sequence of the rice genome.</title>
        <authorList>
            <consortium name="International rice genome sequencing project (IRGSP)"/>
            <person name="Matsumoto T."/>
            <person name="Wu J."/>
            <person name="Kanamori H."/>
            <person name="Katayose Y."/>
            <person name="Fujisawa M."/>
            <person name="Namiki N."/>
            <person name="Mizuno H."/>
            <person name="Yamamoto K."/>
            <person name="Antonio B.A."/>
            <person name="Baba T."/>
            <person name="Sakata K."/>
            <person name="Nagamura Y."/>
            <person name="Aoki H."/>
            <person name="Arikawa K."/>
            <person name="Arita K."/>
            <person name="Bito T."/>
            <person name="Chiden Y."/>
            <person name="Fujitsuka N."/>
            <person name="Fukunaka R."/>
            <person name="Hamada M."/>
            <person name="Harada C."/>
            <person name="Hayashi A."/>
            <person name="Hijishita S."/>
            <person name="Honda M."/>
            <person name="Hosokawa S."/>
            <person name="Ichikawa Y."/>
            <person name="Idonuma A."/>
            <person name="Iijima M."/>
            <person name="Ikeda M."/>
            <person name="Ikeno M."/>
            <person name="Ito K."/>
            <person name="Ito S."/>
            <person name="Ito T."/>
            <person name="Ito Y."/>
            <person name="Ito Y."/>
            <person name="Iwabuchi A."/>
            <person name="Kamiya K."/>
            <person name="Karasawa W."/>
            <person name="Kurita K."/>
            <person name="Katagiri S."/>
            <person name="Kikuta A."/>
            <person name="Kobayashi H."/>
            <person name="Kobayashi N."/>
            <person name="Machita K."/>
            <person name="Maehara T."/>
            <person name="Masukawa M."/>
            <person name="Mizubayashi T."/>
            <person name="Mukai Y."/>
            <person name="Nagasaki H."/>
            <person name="Nagata Y."/>
            <person name="Naito S."/>
            <person name="Nakashima M."/>
            <person name="Nakama Y."/>
            <person name="Nakamichi Y."/>
            <person name="Nakamura M."/>
            <person name="Meguro A."/>
            <person name="Negishi M."/>
            <person name="Ohta I."/>
            <person name="Ohta T."/>
            <person name="Okamoto M."/>
            <person name="Ono N."/>
            <person name="Saji S."/>
            <person name="Sakaguchi M."/>
            <person name="Sakai K."/>
            <person name="Shibata M."/>
            <person name="Shimokawa T."/>
            <person name="Song J."/>
            <person name="Takazaki Y."/>
            <person name="Terasawa K."/>
            <person name="Tsugane M."/>
            <person name="Tsuji K."/>
            <person name="Ueda S."/>
            <person name="Waki K."/>
            <person name="Yamagata H."/>
            <person name="Yamamoto M."/>
            <person name="Yamamoto S."/>
            <person name="Yamane H."/>
            <person name="Yoshiki S."/>
            <person name="Yoshihara R."/>
            <person name="Yukawa K."/>
            <person name="Zhong H."/>
            <person name="Yano M."/>
            <person name="Yuan Q."/>
            <person name="Ouyang S."/>
            <person name="Liu J."/>
            <person name="Jones K.M."/>
            <person name="Gansberger K."/>
            <person name="Moffat K."/>
            <person name="Hill J."/>
            <person name="Bera J."/>
            <person name="Fadrosh D."/>
            <person name="Jin S."/>
            <person name="Johri S."/>
            <person name="Kim M."/>
            <person name="Overton L."/>
            <person name="Reardon M."/>
            <person name="Tsitrin T."/>
            <person name="Vuong H."/>
            <person name="Weaver B."/>
            <person name="Ciecko A."/>
            <person name="Tallon L."/>
            <person name="Jackson J."/>
            <person name="Pai G."/>
            <person name="Aken S.V."/>
            <person name="Utterback T."/>
            <person name="Reidmuller S."/>
            <person name="Feldblyum T."/>
            <person name="Hsiao J."/>
            <person name="Zismann V."/>
            <person name="Iobst S."/>
            <person name="de Vazeille A.R."/>
            <person name="Buell C.R."/>
            <person name="Ying K."/>
            <person name="Li Y."/>
            <person name="Lu T."/>
            <person name="Huang Y."/>
            <person name="Zhao Q."/>
            <person name="Feng Q."/>
            <person name="Zhang L."/>
            <person name="Zhu J."/>
            <person name="Weng Q."/>
            <person name="Mu J."/>
            <person name="Lu Y."/>
            <person name="Fan D."/>
            <person name="Liu Y."/>
            <person name="Guan J."/>
            <person name="Zhang Y."/>
            <person name="Yu S."/>
            <person name="Liu X."/>
            <person name="Zhang Y."/>
            <person name="Hong G."/>
            <person name="Han B."/>
            <person name="Choisne N."/>
            <person name="Demange N."/>
            <person name="Orjeda G."/>
            <person name="Samain S."/>
            <person name="Cattolico L."/>
            <person name="Pelletier E."/>
            <person name="Couloux A."/>
            <person name="Segurens B."/>
            <person name="Wincker P."/>
            <person name="D'Hont A."/>
            <person name="Scarpelli C."/>
            <person name="Weissenbach J."/>
            <person name="Salanoubat M."/>
            <person name="Quetier F."/>
            <person name="Yu Y."/>
            <person name="Kim H.R."/>
            <person name="Rambo T."/>
            <person name="Currie J."/>
            <person name="Collura K."/>
            <person name="Luo M."/>
            <person name="Yang T."/>
            <person name="Ammiraju J.S.S."/>
            <person name="Engler F."/>
            <person name="Soderlund C."/>
            <person name="Wing R.A."/>
            <person name="Palmer L.E."/>
            <person name="de la Bastide M."/>
            <person name="Spiegel L."/>
            <person name="Nascimento L."/>
            <person name="Zutavern T."/>
            <person name="O'Shaughnessy A."/>
            <person name="Dike S."/>
            <person name="Dedhia N."/>
            <person name="Preston R."/>
            <person name="Balija V."/>
            <person name="McCombie W.R."/>
            <person name="Chow T."/>
            <person name="Chen H."/>
            <person name="Chung M."/>
            <person name="Chen C."/>
            <person name="Shaw J."/>
            <person name="Wu H."/>
            <person name="Hsiao K."/>
            <person name="Chao Y."/>
            <person name="Chu M."/>
            <person name="Cheng C."/>
            <person name="Hour A."/>
            <person name="Lee P."/>
            <person name="Lin S."/>
            <person name="Lin Y."/>
            <person name="Liou J."/>
            <person name="Liu S."/>
            <person name="Hsing Y."/>
            <person name="Raghuvanshi S."/>
            <person name="Mohanty A."/>
            <person name="Bharti A.K."/>
            <person name="Gaur A."/>
            <person name="Gupta V."/>
            <person name="Kumar D."/>
            <person name="Ravi V."/>
            <person name="Vij S."/>
            <person name="Kapur A."/>
            <person name="Khurana P."/>
            <person name="Khurana P."/>
            <person name="Khurana J.P."/>
            <person name="Tyagi A.K."/>
            <person name="Gaikwad K."/>
            <person name="Singh A."/>
            <person name="Dalal V."/>
            <person name="Srivastava S."/>
            <person name="Dixit A."/>
            <person name="Pal A.K."/>
            <person name="Ghazi I.A."/>
            <person name="Yadav M."/>
            <person name="Pandit A."/>
            <person name="Bhargava A."/>
            <person name="Sureshbabu K."/>
            <person name="Batra K."/>
            <person name="Sharma T.R."/>
            <person name="Mohapatra T."/>
            <person name="Singh N.K."/>
            <person name="Messing J."/>
            <person name="Nelson A.B."/>
            <person name="Fuks G."/>
            <person name="Kavchok S."/>
            <person name="Keizer G."/>
            <person name="Linton E."/>
            <person name="Llaca V."/>
            <person name="Song R."/>
            <person name="Tanyolac B."/>
            <person name="Young S."/>
            <person name="Ho-Il K."/>
            <person name="Hahn J.H."/>
            <person name="Sangsakoo G."/>
            <person name="Vanavichit A."/>
            <person name="de Mattos Luiz.A.T."/>
            <person name="Zimmer P.D."/>
            <person name="Malone G."/>
            <person name="Dellagostin O."/>
            <person name="de Oliveira A.C."/>
            <person name="Bevan M."/>
            <person name="Bancroft I."/>
            <person name="Minx P."/>
            <person name="Cordum H."/>
            <person name="Wilson R."/>
            <person name="Cheng Z."/>
            <person name="Jin W."/>
            <person name="Jiang J."/>
            <person name="Leong S.A."/>
            <person name="Iwama H."/>
            <person name="Gojobori T."/>
            <person name="Itoh T."/>
            <person name="Niimura Y."/>
            <person name="Fujii Y."/>
            <person name="Habara T."/>
            <person name="Sakai H."/>
            <person name="Sato Y."/>
            <person name="Wilson G."/>
            <person name="Kumar K."/>
            <person name="McCouch S."/>
            <person name="Juretic N."/>
            <person name="Hoen D."/>
            <person name="Wright S."/>
            <person name="Bruskiewich R."/>
            <person name="Bureau T."/>
            <person name="Miyao A."/>
            <person name="Hirochika H."/>
            <person name="Nishikawa T."/>
            <person name="Kadowaki K."/>
            <person name="Sugiura M."/>
            <person name="Burr B."/>
            <person name="Sasaki T."/>
        </authorList>
    </citation>
    <scope>NUCLEOTIDE SEQUENCE [LARGE SCALE GENOMIC DNA]</scope>
    <source>
        <strain evidence="3">cv. Nipponbare</strain>
    </source>
</reference>
<accession>A0A0P0Y658</accession>
<protein>
    <submittedName>
        <fullName evidence="2">Os12g0115850 protein</fullName>
    </submittedName>
</protein>
<evidence type="ECO:0000313" key="2">
    <source>
        <dbReference type="EMBL" id="BAT15601.1"/>
    </source>
</evidence>
<feature type="compositionally biased region" description="Basic residues" evidence="1">
    <location>
        <begin position="23"/>
        <end position="33"/>
    </location>
</feature>
<organism evidence="2 3">
    <name type="scientific">Oryza sativa subsp. japonica</name>
    <name type="common">Rice</name>
    <dbReference type="NCBI Taxonomy" id="39947"/>
    <lineage>
        <taxon>Eukaryota</taxon>
        <taxon>Viridiplantae</taxon>
        <taxon>Streptophyta</taxon>
        <taxon>Embryophyta</taxon>
        <taxon>Tracheophyta</taxon>
        <taxon>Spermatophyta</taxon>
        <taxon>Magnoliopsida</taxon>
        <taxon>Liliopsida</taxon>
        <taxon>Poales</taxon>
        <taxon>Poaceae</taxon>
        <taxon>BOP clade</taxon>
        <taxon>Oryzoideae</taxon>
        <taxon>Oryzeae</taxon>
        <taxon>Oryzinae</taxon>
        <taxon>Oryza</taxon>
        <taxon>Oryza sativa</taxon>
    </lineage>
</organism>
<feature type="region of interest" description="Disordered" evidence="1">
    <location>
        <begin position="16"/>
        <end position="67"/>
    </location>
</feature>
<sequence>MRMSYDVKCYRDVAEDDEGHRARADHRPRRRWHAERGHAPAAAARAGRPGGPWDQASGAATATTATAAAQEECERLGCIVSRHFEHPMHGHCDAWPMPPNGRAV</sequence>
<name>A0A0P0Y658_ORYSJ</name>
<dbReference type="AlphaFoldDB" id="A0A0P0Y658"/>
<reference evidence="2 3" key="3">
    <citation type="journal article" date="2013" name="Rice">
        <title>Improvement of the Oryza sativa Nipponbare reference genome using next generation sequence and optical map data.</title>
        <authorList>
            <person name="Kawahara Y."/>
            <person name="de la Bastide M."/>
            <person name="Hamilton J.P."/>
            <person name="Kanamori H."/>
            <person name="McCombie W.R."/>
            <person name="Ouyang S."/>
            <person name="Schwartz D.C."/>
            <person name="Tanaka T."/>
            <person name="Wu J."/>
            <person name="Zhou S."/>
            <person name="Childs K.L."/>
            <person name="Davidson R.M."/>
            <person name="Lin H."/>
            <person name="Quesada-Ocampo L."/>
            <person name="Vaillancourt B."/>
            <person name="Sakai H."/>
            <person name="Lee S.S."/>
            <person name="Kim J."/>
            <person name="Numa H."/>
            <person name="Itoh T."/>
            <person name="Buell C.R."/>
            <person name="Matsumoto T."/>
        </authorList>
    </citation>
    <scope>NUCLEOTIDE SEQUENCE [LARGE SCALE GENOMIC DNA]</scope>
    <source>
        <strain evidence="3">cv. Nipponbare</strain>
    </source>
</reference>
<keyword evidence="3" id="KW-1185">Reference proteome</keyword>
<dbReference type="InParanoid" id="A0A0P0Y658"/>
<gene>
    <name evidence="2" type="ordered locus">Os12g0115850</name>
    <name evidence="2" type="ORF">OSNPB_120115850</name>
</gene>
<dbReference type="PaxDb" id="39947-A0A0P0Y658"/>
<proteinExistence type="predicted"/>